<evidence type="ECO:0000256" key="1">
    <source>
        <dbReference type="SAM" id="MobiDB-lite"/>
    </source>
</evidence>
<feature type="transmembrane region" description="Helical" evidence="2">
    <location>
        <begin position="12"/>
        <end position="33"/>
    </location>
</feature>
<keyword evidence="2" id="KW-1133">Transmembrane helix</keyword>
<evidence type="ECO:0000256" key="2">
    <source>
        <dbReference type="SAM" id="Phobius"/>
    </source>
</evidence>
<dbReference type="Pfam" id="PF00092">
    <property type="entry name" value="VWA"/>
    <property type="match status" value="1"/>
</dbReference>
<organism evidence="4 5">
    <name type="scientific">Salinirubrum litoreum</name>
    <dbReference type="NCBI Taxonomy" id="1126234"/>
    <lineage>
        <taxon>Archaea</taxon>
        <taxon>Methanobacteriati</taxon>
        <taxon>Methanobacteriota</taxon>
        <taxon>Stenosarchaea group</taxon>
        <taxon>Halobacteria</taxon>
        <taxon>Halobacteriales</taxon>
        <taxon>Haloferacaceae</taxon>
        <taxon>Salinirubrum</taxon>
    </lineage>
</organism>
<proteinExistence type="predicted"/>
<accession>A0ABD5REQ1</accession>
<gene>
    <name evidence="4" type="ORF">ACFPJ5_16550</name>
</gene>
<dbReference type="SMART" id="SM00327">
    <property type="entry name" value="VWA"/>
    <property type="match status" value="1"/>
</dbReference>
<dbReference type="InterPro" id="IPR006311">
    <property type="entry name" value="TAT_signal"/>
</dbReference>
<dbReference type="PROSITE" id="PS50234">
    <property type="entry name" value="VWFA"/>
    <property type="match status" value="1"/>
</dbReference>
<evidence type="ECO:0000259" key="3">
    <source>
        <dbReference type="PROSITE" id="PS50234"/>
    </source>
</evidence>
<protein>
    <submittedName>
        <fullName evidence="4">VWA domain-containing protein</fullName>
    </submittedName>
</protein>
<dbReference type="Proteomes" id="UP001596201">
    <property type="component" value="Unassembled WGS sequence"/>
</dbReference>
<evidence type="ECO:0000313" key="5">
    <source>
        <dbReference type="Proteomes" id="UP001596201"/>
    </source>
</evidence>
<dbReference type="InterPro" id="IPR023833">
    <property type="entry name" value="Signal_pept_SipW-depend-type"/>
</dbReference>
<dbReference type="AlphaFoldDB" id="A0ABD5REQ1"/>
<dbReference type="SUPFAM" id="SSF53300">
    <property type="entry name" value="vWA-like"/>
    <property type="match status" value="1"/>
</dbReference>
<sequence length="602" mass="64271">MTDYSISRRSVLAGLGTIGIASAGAGLGTTAFFSDEEQVSASLQAGKIDLKLDYRATYLPWNRATEFDSLGLIPDTDLDGDGEDDRYVLDEVPNPRYSTSEAAERDDVEEGDLYTEDDWGELTKAIGCGDDESLGLIDGAEGVMFTLDDVKPKDEGEFTLSLHACDNPAYMWLKAVSTDDGENVVYEPEDSNGDAGDAAGELDDFVYVEAWYDTNCNNLRDGGQGVSAVFVSDRSGSMTPARQTAQAQGLRNLLEVFNPDGATDDLGDNYLGLVSYGDRPLVAERRTSSLTNSESDFEAAIADLEAADYTGGTGAYYGLDAARQLYAEADPAVADTDKYVVLFTDGRFNDEPSASDDDGFEGATRSPEAGATEIDRARNTVLAAIDDLRAAVPDVTLVTVGIGSAIESPSDQQFLADIADENAAGETLFFADVEDLERLITEVARTLLPDILLYRGSLAGFLDAADGGIALNPLQTENVRVDATGDDATCVDPGVTCIAVNWYLPCYNEQSAEAWEASGRGFSQLPSSRPGLEDQDDDGMLTLADELVQFGGFDAADLDNDGLINVVQTDSAGFRFDVAAVQCRHNMDNANPFGPEPVSADE</sequence>
<dbReference type="InterPro" id="IPR036465">
    <property type="entry name" value="vWFA_dom_sf"/>
</dbReference>
<dbReference type="NCBIfam" id="TIGR04088">
    <property type="entry name" value="cognate_SipW"/>
    <property type="match status" value="1"/>
</dbReference>
<dbReference type="Gene3D" id="3.40.50.410">
    <property type="entry name" value="von Willebrand factor, type A domain"/>
    <property type="match status" value="1"/>
</dbReference>
<keyword evidence="2" id="KW-0472">Membrane</keyword>
<feature type="region of interest" description="Disordered" evidence="1">
    <location>
        <begin position="350"/>
        <end position="372"/>
    </location>
</feature>
<dbReference type="EMBL" id="JBHSKX010000002">
    <property type="protein sequence ID" value="MFC5368537.1"/>
    <property type="molecule type" value="Genomic_DNA"/>
</dbReference>
<dbReference type="PROSITE" id="PS51318">
    <property type="entry name" value="TAT"/>
    <property type="match status" value="1"/>
</dbReference>
<feature type="domain" description="VWFA" evidence="3">
    <location>
        <begin position="227"/>
        <end position="443"/>
    </location>
</feature>
<reference evidence="4 5" key="1">
    <citation type="journal article" date="2019" name="Int. J. Syst. Evol. Microbiol.">
        <title>The Global Catalogue of Microorganisms (GCM) 10K type strain sequencing project: providing services to taxonomists for standard genome sequencing and annotation.</title>
        <authorList>
            <consortium name="The Broad Institute Genomics Platform"/>
            <consortium name="The Broad Institute Genome Sequencing Center for Infectious Disease"/>
            <person name="Wu L."/>
            <person name="Ma J."/>
        </authorList>
    </citation>
    <scope>NUCLEOTIDE SEQUENCE [LARGE SCALE GENOMIC DNA]</scope>
    <source>
        <strain evidence="4 5">CGMCC 1.12237</strain>
    </source>
</reference>
<keyword evidence="2" id="KW-0812">Transmembrane</keyword>
<dbReference type="RefSeq" id="WP_227230809.1">
    <property type="nucleotide sequence ID" value="NZ_JAJCVJ010000002.1"/>
</dbReference>
<dbReference type="InterPro" id="IPR002035">
    <property type="entry name" value="VWF_A"/>
</dbReference>
<name>A0ABD5REQ1_9EURY</name>
<evidence type="ECO:0000313" key="4">
    <source>
        <dbReference type="EMBL" id="MFC5368537.1"/>
    </source>
</evidence>
<dbReference type="CDD" id="cd00198">
    <property type="entry name" value="vWFA"/>
    <property type="match status" value="1"/>
</dbReference>
<keyword evidence="5" id="KW-1185">Reference proteome</keyword>
<comment type="caution">
    <text evidence="4">The sequence shown here is derived from an EMBL/GenBank/DDBJ whole genome shotgun (WGS) entry which is preliminary data.</text>
</comment>